<dbReference type="Proteomes" id="UP000180088">
    <property type="component" value="Unassembled WGS sequence"/>
</dbReference>
<reference evidence="2 3" key="1">
    <citation type="submission" date="2016-09" db="EMBL/GenBank/DDBJ databases">
        <title>Chromobacterium muskegensis sp. nov., an insecticidal bacterium isolated from Sphagnum bogs.</title>
        <authorList>
            <person name="Sparks M.E."/>
            <person name="Blackburn M.B."/>
            <person name="Gundersen-Rindal D.E."/>
            <person name="Mitchell A."/>
            <person name="Farrar R."/>
            <person name="Kuhar D."/>
        </authorList>
    </citation>
    <scope>NUCLEOTIDE SEQUENCE [LARGE SCALE GENOMIC DNA]</scope>
    <source>
        <strain evidence="2 3">37-2</strain>
    </source>
</reference>
<feature type="transmembrane region" description="Helical" evidence="1">
    <location>
        <begin position="247"/>
        <end position="267"/>
    </location>
</feature>
<feature type="transmembrane region" description="Helical" evidence="1">
    <location>
        <begin position="130"/>
        <end position="149"/>
    </location>
</feature>
<sequence length="339" mass="36474">MYNNDDLDAAAAAGIFSQQAIDDFRALAARRRHTQMADEEHFRLLSGFNDIFVVIASVLLLVSVGWVAGALSKPLAPWLAAAVSWPLAEYFVRRRRMALPAILLLGSFVLCSGGGMLALCLEWFPGDGGAARPLALLASGLTAALAAWLHWRRFRVSVTVAMGVGAWVAMAALAIEGLLPQWQGLSNGVLAAGGVLAFLLGVHWDRQDPARQKRQSDVAFWLHLLAAPLLVHPLFSMLGIMDGNTGMAMLLAVIALYAVFGLVSLVIDRRALMVSALAYVLYAFNQLLQHAGLQSAGFGVAGLCIASGLLLLSAFWQPCRSAVLRRLPSKLRAWLPPLK</sequence>
<comment type="caution">
    <text evidence="2">The sequence shown here is derived from an EMBL/GenBank/DDBJ whole genome shotgun (WGS) entry which is preliminary data.</text>
</comment>
<feature type="transmembrane region" description="Helical" evidence="1">
    <location>
        <begin position="272"/>
        <end position="289"/>
    </location>
</feature>
<evidence type="ECO:0000313" key="2">
    <source>
        <dbReference type="EMBL" id="OHX12236.1"/>
    </source>
</evidence>
<feature type="transmembrane region" description="Helical" evidence="1">
    <location>
        <begin position="295"/>
        <end position="316"/>
    </location>
</feature>
<accession>A0A1S1WZ72</accession>
<organism evidence="2 3">
    <name type="scientific">Chromobacterium sphagni</name>
    <dbReference type="NCBI Taxonomy" id="1903179"/>
    <lineage>
        <taxon>Bacteria</taxon>
        <taxon>Pseudomonadati</taxon>
        <taxon>Pseudomonadota</taxon>
        <taxon>Betaproteobacteria</taxon>
        <taxon>Neisseriales</taxon>
        <taxon>Chromobacteriaceae</taxon>
        <taxon>Chromobacterium</taxon>
    </lineage>
</organism>
<keyword evidence="1" id="KW-1133">Transmembrane helix</keyword>
<keyword evidence="1" id="KW-0812">Transmembrane</keyword>
<dbReference type="OrthoDB" id="9770600at2"/>
<evidence type="ECO:0000313" key="3">
    <source>
        <dbReference type="Proteomes" id="UP000180088"/>
    </source>
</evidence>
<feature type="transmembrane region" description="Helical" evidence="1">
    <location>
        <begin position="218"/>
        <end position="241"/>
    </location>
</feature>
<feature type="transmembrane region" description="Helical" evidence="1">
    <location>
        <begin position="51"/>
        <end position="69"/>
    </location>
</feature>
<proteinExistence type="predicted"/>
<keyword evidence="1" id="KW-0472">Membrane</keyword>
<evidence type="ECO:0008006" key="4">
    <source>
        <dbReference type="Google" id="ProtNLM"/>
    </source>
</evidence>
<name>A0A1S1WZ72_9NEIS</name>
<dbReference type="EMBL" id="MKCS01000001">
    <property type="protein sequence ID" value="OHX12236.1"/>
    <property type="molecule type" value="Genomic_DNA"/>
</dbReference>
<protein>
    <recommendedName>
        <fullName evidence="4">DUF2157 domain-containing protein</fullName>
    </recommendedName>
</protein>
<evidence type="ECO:0000256" key="1">
    <source>
        <dbReference type="SAM" id="Phobius"/>
    </source>
</evidence>
<dbReference type="AlphaFoldDB" id="A0A1S1WZ72"/>
<feature type="transmembrane region" description="Helical" evidence="1">
    <location>
        <begin position="75"/>
        <end position="92"/>
    </location>
</feature>
<feature type="transmembrane region" description="Helical" evidence="1">
    <location>
        <begin position="187"/>
        <end position="206"/>
    </location>
</feature>
<feature type="transmembrane region" description="Helical" evidence="1">
    <location>
        <begin position="156"/>
        <end position="175"/>
    </location>
</feature>
<gene>
    <name evidence="2" type="ORF">BI347_01015</name>
</gene>
<feature type="transmembrane region" description="Helical" evidence="1">
    <location>
        <begin position="99"/>
        <end position="124"/>
    </location>
</feature>
<dbReference type="RefSeq" id="WP_071115125.1">
    <property type="nucleotide sequence ID" value="NZ_MKCS01000001.1"/>
</dbReference>
<dbReference type="STRING" id="1903179.BI347_01015"/>